<dbReference type="STRING" id="1125699.HMPREF9194_01818"/>
<evidence type="ECO:0008006" key="5">
    <source>
        <dbReference type="Google" id="ProtNLM"/>
    </source>
</evidence>
<evidence type="ECO:0000313" key="3">
    <source>
        <dbReference type="EMBL" id="EPF31472.1"/>
    </source>
</evidence>
<dbReference type="AlphaFoldDB" id="S3KGX4"/>
<accession>S3KGX4</accession>
<dbReference type="PANTHER" id="PTHR12128:SF66">
    <property type="entry name" value="4-HYDROXY-2-OXOGLUTARATE ALDOLASE, MITOCHONDRIAL"/>
    <property type="match status" value="1"/>
</dbReference>
<dbReference type="EMBL" id="ATFF01000006">
    <property type="protein sequence ID" value="EPF31472.1"/>
    <property type="molecule type" value="Genomic_DNA"/>
</dbReference>
<dbReference type="OrthoDB" id="9796205at2"/>
<dbReference type="Pfam" id="PF00701">
    <property type="entry name" value="DHDPS"/>
    <property type="match status" value="1"/>
</dbReference>
<gene>
    <name evidence="3" type="ORF">HMPREF9194_01818</name>
</gene>
<dbReference type="GO" id="GO:0008840">
    <property type="term" value="F:4-hydroxy-tetrahydrodipicolinate synthase activity"/>
    <property type="evidence" value="ECO:0007669"/>
    <property type="project" value="TreeGrafter"/>
</dbReference>
<dbReference type="SMART" id="SM01130">
    <property type="entry name" value="DHDPS"/>
    <property type="match status" value="1"/>
</dbReference>
<proteinExistence type="inferred from homology"/>
<dbReference type="PATRIC" id="fig|1125699.3.peg.1835"/>
<keyword evidence="4" id="KW-1185">Reference proteome</keyword>
<dbReference type="CDD" id="cd00408">
    <property type="entry name" value="DHDPS-like"/>
    <property type="match status" value="1"/>
</dbReference>
<dbReference type="PANTHER" id="PTHR12128">
    <property type="entry name" value="DIHYDRODIPICOLINATE SYNTHASE"/>
    <property type="match status" value="1"/>
</dbReference>
<organism evidence="3 4">
    <name type="scientific">Treponema maltophilum ATCC 51939</name>
    <dbReference type="NCBI Taxonomy" id="1125699"/>
    <lineage>
        <taxon>Bacteria</taxon>
        <taxon>Pseudomonadati</taxon>
        <taxon>Spirochaetota</taxon>
        <taxon>Spirochaetia</taxon>
        <taxon>Spirochaetales</taxon>
        <taxon>Treponemataceae</taxon>
        <taxon>Treponema</taxon>
    </lineage>
</organism>
<dbReference type="Proteomes" id="UP000014541">
    <property type="component" value="Unassembled WGS sequence"/>
</dbReference>
<evidence type="ECO:0000313" key="4">
    <source>
        <dbReference type="Proteomes" id="UP000014541"/>
    </source>
</evidence>
<comment type="similarity">
    <text evidence="1">Belongs to the DapA family.</text>
</comment>
<dbReference type="eggNOG" id="COG0329">
    <property type="taxonomic scope" value="Bacteria"/>
</dbReference>
<dbReference type="HOGENOM" id="CLU_049343_2_0_12"/>
<evidence type="ECO:0000256" key="2">
    <source>
        <dbReference type="ARBA" id="ARBA00023239"/>
    </source>
</evidence>
<protein>
    <recommendedName>
        <fullName evidence="5">Dihydrodipicolinate synthase</fullName>
    </recommendedName>
</protein>
<dbReference type="SUPFAM" id="SSF51569">
    <property type="entry name" value="Aldolase"/>
    <property type="match status" value="1"/>
</dbReference>
<evidence type="ECO:0000256" key="1">
    <source>
        <dbReference type="ARBA" id="ARBA00007592"/>
    </source>
</evidence>
<name>S3KGX4_TREMA</name>
<reference evidence="3 4" key="1">
    <citation type="submission" date="2013-04" db="EMBL/GenBank/DDBJ databases">
        <title>The Genome Sequence of Treponema maltophilum ATCC 51939.</title>
        <authorList>
            <consortium name="The Broad Institute Genomics Platform"/>
            <person name="Earl A."/>
            <person name="Ward D."/>
            <person name="Feldgarden M."/>
            <person name="Gevers D."/>
            <person name="Leonetti C."/>
            <person name="Blanton J.M."/>
            <person name="Dewhirst F.E."/>
            <person name="Izard J."/>
            <person name="Walker B."/>
            <person name="Young S."/>
            <person name="Zeng Q."/>
            <person name="Gargeya S."/>
            <person name="Fitzgerald M."/>
            <person name="Haas B."/>
            <person name="Abouelleil A."/>
            <person name="Allen A.W."/>
            <person name="Alvarado L."/>
            <person name="Arachchi H.M."/>
            <person name="Berlin A.M."/>
            <person name="Chapman S.B."/>
            <person name="Gainer-Dewar J."/>
            <person name="Goldberg J."/>
            <person name="Griggs A."/>
            <person name="Gujja S."/>
            <person name="Hansen M."/>
            <person name="Howarth C."/>
            <person name="Imamovic A."/>
            <person name="Ireland A."/>
            <person name="Larimer J."/>
            <person name="McCowan C."/>
            <person name="Murphy C."/>
            <person name="Pearson M."/>
            <person name="Poon T.W."/>
            <person name="Priest M."/>
            <person name="Roberts A."/>
            <person name="Saif S."/>
            <person name="Shea T."/>
            <person name="Sisk P."/>
            <person name="Sykes S."/>
            <person name="Wortman J."/>
            <person name="Nusbaum C."/>
            <person name="Birren B."/>
        </authorList>
    </citation>
    <scope>NUCLEOTIDE SEQUENCE [LARGE SCALE GENOMIC DNA]</scope>
    <source>
        <strain evidence="3 4">ATCC 51939</strain>
    </source>
</reference>
<sequence>MKEYHGCWPTMITPFTENNTVDFDAIKKLVEWYIAHGADGIFAVCQSSEMFFLSKQEKLDIAKAVVDANAGRIKVIASGHTADDHAEQIDELGAMAQTGADAVVLVANRMAKQNEGADVFNKNAEDIFRQLPNVTFGLYECPYPYLRLLTDDFLADCARTGKLVFLKDVSCSNEIEARRVKLTAGTKLALFNANTSTLLDSLIAGYDGYNGVMANFHIDIYKWMYDHFKTEPEKARRISDFLTVAAVSEARAYPVNAKFHYSLTGVPMSLTTRSKDVSILNENARHEIESLIRMEKEIRAELGLAG</sequence>
<dbReference type="Gene3D" id="3.20.20.70">
    <property type="entry name" value="Aldolase class I"/>
    <property type="match status" value="1"/>
</dbReference>
<dbReference type="InterPro" id="IPR002220">
    <property type="entry name" value="DapA-like"/>
</dbReference>
<keyword evidence="2" id="KW-0456">Lyase</keyword>
<dbReference type="InterPro" id="IPR013785">
    <property type="entry name" value="Aldolase_TIM"/>
</dbReference>
<dbReference type="RefSeq" id="WP_016526081.1">
    <property type="nucleotide sequence ID" value="NZ_KE332518.1"/>
</dbReference>
<comment type="caution">
    <text evidence="3">The sequence shown here is derived from an EMBL/GenBank/DDBJ whole genome shotgun (WGS) entry which is preliminary data.</text>
</comment>